<evidence type="ECO:0000313" key="1">
    <source>
        <dbReference type="EMBL" id="CAG6484863.1"/>
    </source>
</evidence>
<reference evidence="1" key="1">
    <citation type="submission" date="2021-05" db="EMBL/GenBank/DDBJ databases">
        <authorList>
            <person name="Alioto T."/>
            <person name="Alioto T."/>
            <person name="Gomez Garrido J."/>
        </authorList>
    </citation>
    <scope>NUCLEOTIDE SEQUENCE</scope>
</reference>
<accession>A0A8D8C238</accession>
<dbReference type="AlphaFoldDB" id="A0A8D8C238"/>
<dbReference type="EMBL" id="HBUE01100102">
    <property type="protein sequence ID" value="CAG6484862.1"/>
    <property type="molecule type" value="Transcribed_RNA"/>
</dbReference>
<protein>
    <submittedName>
        <fullName evidence="1">(northern house mosquito) hypothetical protein</fullName>
    </submittedName>
</protein>
<sequence>MNNVLNTNTFFLNNVVLCLRCSVSRKIRVELRDDFIPLDSTEKAEFLWTGNLYCTGTYLLCLSRSTVWSEMAELLTGFQAVKLGKFSLLQTTVLLQPMFMLSAHRNLDDTNRFG</sequence>
<dbReference type="EMBL" id="HBUE01100103">
    <property type="protein sequence ID" value="CAG6484863.1"/>
    <property type="molecule type" value="Transcribed_RNA"/>
</dbReference>
<organism evidence="1">
    <name type="scientific">Culex pipiens</name>
    <name type="common">House mosquito</name>
    <dbReference type="NCBI Taxonomy" id="7175"/>
    <lineage>
        <taxon>Eukaryota</taxon>
        <taxon>Metazoa</taxon>
        <taxon>Ecdysozoa</taxon>
        <taxon>Arthropoda</taxon>
        <taxon>Hexapoda</taxon>
        <taxon>Insecta</taxon>
        <taxon>Pterygota</taxon>
        <taxon>Neoptera</taxon>
        <taxon>Endopterygota</taxon>
        <taxon>Diptera</taxon>
        <taxon>Nematocera</taxon>
        <taxon>Culicoidea</taxon>
        <taxon>Culicidae</taxon>
        <taxon>Culicinae</taxon>
        <taxon>Culicini</taxon>
        <taxon>Culex</taxon>
        <taxon>Culex</taxon>
    </lineage>
</organism>
<proteinExistence type="predicted"/>
<name>A0A8D8C238_CULPI</name>